<dbReference type="Gene3D" id="3.60.15.10">
    <property type="entry name" value="Ribonuclease Z/Hydroxyacylglutathione hydrolase-like"/>
    <property type="match status" value="1"/>
</dbReference>
<dbReference type="Pfam" id="PF00753">
    <property type="entry name" value="Lactamase_B"/>
    <property type="match status" value="1"/>
</dbReference>
<sequence length="258" mass="27280">MRLLAVPAFADNYIWLLADAAGDAVAVDPGQAAPLRDALEREGLRLRAIVLTHHHADHIGGVAELIAQTPVPVYAPDDERIACADHRVSDGQVLTLAAPAVRLTVIAVPGHTRSHVAYAGEGLLFCGDTLFSLGCGRLFEGSPEQMLASLDRLSALPDATGVCCGHEYTLDNAAFARTIEPGNDALDARIAAVRRLRAGGLPSLPVSLAEERASNPFLRIDAPTVIAALSDEVGAAATRAQRFGALRRRKDLFRTATA</sequence>
<evidence type="ECO:0000256" key="6">
    <source>
        <dbReference type="ARBA" id="ARBA00022833"/>
    </source>
</evidence>
<feature type="binding site" evidence="7">
    <location>
        <position position="128"/>
    </location>
    <ligand>
        <name>Zn(2+)</name>
        <dbReference type="ChEBI" id="CHEBI:29105"/>
        <label>2</label>
    </ligand>
</feature>
<reference evidence="9 10" key="1">
    <citation type="submission" date="2017-08" db="EMBL/GenBank/DDBJ databases">
        <title>Infants hospitalized years apart are colonized by the same room-sourced microbial strains.</title>
        <authorList>
            <person name="Brooks B."/>
            <person name="Olm M.R."/>
            <person name="Firek B.A."/>
            <person name="Baker R."/>
            <person name="Thomas B.C."/>
            <person name="Morowitz M.J."/>
            <person name="Banfield J.F."/>
        </authorList>
    </citation>
    <scope>NUCLEOTIDE SEQUENCE [LARGE SCALE GENOMIC DNA]</scope>
    <source>
        <strain evidence="9">S2_005_003_R2_42</strain>
    </source>
</reference>
<dbReference type="GO" id="GO:0046872">
    <property type="term" value="F:metal ion binding"/>
    <property type="evidence" value="ECO:0007669"/>
    <property type="project" value="UniProtKB-KW"/>
</dbReference>
<evidence type="ECO:0000313" key="10">
    <source>
        <dbReference type="Proteomes" id="UP000249046"/>
    </source>
</evidence>
<keyword evidence="6 7" id="KW-0862">Zinc</keyword>
<dbReference type="PANTHER" id="PTHR43705">
    <property type="entry name" value="HYDROXYACYLGLUTATHIONE HYDROLASE"/>
    <property type="match status" value="1"/>
</dbReference>
<evidence type="ECO:0000256" key="1">
    <source>
        <dbReference type="ARBA" id="ARBA00001623"/>
    </source>
</evidence>
<dbReference type="InterPro" id="IPR001279">
    <property type="entry name" value="Metallo-B-lactamas"/>
</dbReference>
<feature type="binding site" evidence="7">
    <location>
        <position position="111"/>
    </location>
    <ligand>
        <name>Zn(2+)</name>
        <dbReference type="ChEBI" id="CHEBI:29105"/>
        <label>1</label>
    </ligand>
</feature>
<feature type="domain" description="Metallo-beta-lactamase" evidence="8">
    <location>
        <begin position="11"/>
        <end position="166"/>
    </location>
</feature>
<accession>A0A2W5K8F2</accession>
<comment type="subunit">
    <text evidence="7">Monomer.</text>
</comment>
<dbReference type="EC" id="3.1.2.6" evidence="7"/>
<evidence type="ECO:0000256" key="3">
    <source>
        <dbReference type="ARBA" id="ARBA00006759"/>
    </source>
</evidence>
<dbReference type="EMBL" id="QFPO01000015">
    <property type="protein sequence ID" value="PZQ11708.1"/>
    <property type="molecule type" value="Genomic_DNA"/>
</dbReference>
<feature type="binding site" evidence="7">
    <location>
        <position position="53"/>
    </location>
    <ligand>
        <name>Zn(2+)</name>
        <dbReference type="ChEBI" id="CHEBI:29105"/>
        <label>1</label>
    </ligand>
</feature>
<comment type="caution">
    <text evidence="9">The sequence shown here is derived from an EMBL/GenBank/DDBJ whole genome shotgun (WGS) entry which is preliminary data.</text>
</comment>
<dbReference type="InterPro" id="IPR036866">
    <property type="entry name" value="RibonucZ/Hydroxyglut_hydro"/>
</dbReference>
<dbReference type="InterPro" id="IPR035680">
    <property type="entry name" value="Clx_II_MBL"/>
</dbReference>
<protein>
    <recommendedName>
        <fullName evidence="7">Hydroxyacylglutathione hydrolase</fullName>
        <ecNumber evidence="7">3.1.2.6</ecNumber>
    </recommendedName>
    <alternativeName>
        <fullName evidence="7">Glyoxalase II</fullName>
        <shortName evidence="7">Glx II</shortName>
    </alternativeName>
</protein>
<dbReference type="NCBIfam" id="TIGR03413">
    <property type="entry name" value="GSH_gloB"/>
    <property type="match status" value="1"/>
</dbReference>
<dbReference type="AlphaFoldDB" id="A0A2W5K8F2"/>
<keyword evidence="5 7" id="KW-0378">Hydrolase</keyword>
<dbReference type="UniPathway" id="UPA00619">
    <property type="reaction ID" value="UER00676"/>
</dbReference>
<comment type="similarity">
    <text evidence="3 7">Belongs to the metallo-beta-lactamase superfamily. Glyoxalase II family.</text>
</comment>
<name>A0A2W5K8F2_9GAMM</name>
<dbReference type="Proteomes" id="UP000249046">
    <property type="component" value="Unassembled WGS sequence"/>
</dbReference>
<dbReference type="PIRSF" id="PIRSF005457">
    <property type="entry name" value="Glx"/>
    <property type="match status" value="1"/>
</dbReference>
<organism evidence="9 10">
    <name type="scientific">Rhodanobacter denitrificans</name>
    <dbReference type="NCBI Taxonomy" id="666685"/>
    <lineage>
        <taxon>Bacteria</taxon>
        <taxon>Pseudomonadati</taxon>
        <taxon>Pseudomonadota</taxon>
        <taxon>Gammaproteobacteria</taxon>
        <taxon>Lysobacterales</taxon>
        <taxon>Rhodanobacteraceae</taxon>
        <taxon>Rhodanobacter</taxon>
    </lineage>
</organism>
<evidence type="ECO:0000256" key="5">
    <source>
        <dbReference type="ARBA" id="ARBA00022801"/>
    </source>
</evidence>
<comment type="catalytic activity">
    <reaction evidence="1 7">
        <text>an S-(2-hydroxyacyl)glutathione + H2O = a 2-hydroxy carboxylate + glutathione + H(+)</text>
        <dbReference type="Rhea" id="RHEA:21864"/>
        <dbReference type="ChEBI" id="CHEBI:15377"/>
        <dbReference type="ChEBI" id="CHEBI:15378"/>
        <dbReference type="ChEBI" id="CHEBI:57925"/>
        <dbReference type="ChEBI" id="CHEBI:58896"/>
        <dbReference type="ChEBI" id="CHEBI:71261"/>
        <dbReference type="EC" id="3.1.2.6"/>
    </reaction>
</comment>
<feature type="binding site" evidence="7">
    <location>
        <position position="55"/>
    </location>
    <ligand>
        <name>Zn(2+)</name>
        <dbReference type="ChEBI" id="CHEBI:29105"/>
        <label>1</label>
    </ligand>
</feature>
<dbReference type="InterPro" id="IPR017782">
    <property type="entry name" value="Hydroxyacylglutathione_Hdrlase"/>
</dbReference>
<dbReference type="SUPFAM" id="SSF56281">
    <property type="entry name" value="Metallo-hydrolase/oxidoreductase"/>
    <property type="match status" value="1"/>
</dbReference>
<feature type="binding site" evidence="7">
    <location>
        <position position="58"/>
    </location>
    <ligand>
        <name>Zn(2+)</name>
        <dbReference type="ChEBI" id="CHEBI:29105"/>
        <label>2</label>
    </ligand>
</feature>
<evidence type="ECO:0000256" key="2">
    <source>
        <dbReference type="ARBA" id="ARBA00004963"/>
    </source>
</evidence>
<dbReference type="GO" id="GO:0019243">
    <property type="term" value="P:methylglyoxal catabolic process to D-lactate via S-lactoyl-glutathione"/>
    <property type="evidence" value="ECO:0007669"/>
    <property type="project" value="UniProtKB-UniRule"/>
</dbReference>
<dbReference type="InterPro" id="IPR050110">
    <property type="entry name" value="Glyoxalase_II_hydrolase"/>
</dbReference>
<evidence type="ECO:0000313" key="9">
    <source>
        <dbReference type="EMBL" id="PZQ11708.1"/>
    </source>
</evidence>
<dbReference type="HAMAP" id="MF_01374">
    <property type="entry name" value="Glyoxalase_2"/>
    <property type="match status" value="1"/>
</dbReference>
<dbReference type="PANTHER" id="PTHR43705:SF1">
    <property type="entry name" value="HYDROXYACYLGLUTATHIONE HYDROLASE GLOB"/>
    <property type="match status" value="1"/>
</dbReference>
<dbReference type="CDD" id="cd07723">
    <property type="entry name" value="hydroxyacylglutathione_hydrolase_MBL-fold"/>
    <property type="match status" value="1"/>
</dbReference>
<gene>
    <name evidence="7 9" type="primary">gloB</name>
    <name evidence="9" type="ORF">DI564_14260</name>
</gene>
<feature type="binding site" evidence="7">
    <location>
        <position position="166"/>
    </location>
    <ligand>
        <name>Zn(2+)</name>
        <dbReference type="ChEBI" id="CHEBI:29105"/>
        <label>2</label>
    </ligand>
</feature>
<dbReference type="GO" id="GO:0004416">
    <property type="term" value="F:hydroxyacylglutathione hydrolase activity"/>
    <property type="evidence" value="ECO:0007669"/>
    <property type="project" value="UniProtKB-UniRule"/>
</dbReference>
<dbReference type="SMART" id="SM00849">
    <property type="entry name" value="Lactamase_B"/>
    <property type="match status" value="1"/>
</dbReference>
<comment type="pathway">
    <text evidence="2 7">Secondary metabolite metabolism; methylglyoxal degradation; (R)-lactate from methylglyoxal: step 2/2.</text>
</comment>
<evidence type="ECO:0000256" key="4">
    <source>
        <dbReference type="ARBA" id="ARBA00022723"/>
    </source>
</evidence>
<evidence type="ECO:0000256" key="7">
    <source>
        <dbReference type="HAMAP-Rule" id="MF_01374"/>
    </source>
</evidence>
<comment type="cofactor">
    <cofactor evidence="7">
        <name>Zn(2+)</name>
        <dbReference type="ChEBI" id="CHEBI:29105"/>
    </cofactor>
    <text evidence="7">Binds 2 Zn(2+) ions per subunit.</text>
</comment>
<dbReference type="Pfam" id="PF16123">
    <property type="entry name" value="HAGH_C"/>
    <property type="match status" value="1"/>
</dbReference>
<keyword evidence="4 7" id="KW-0479">Metal-binding</keyword>
<proteinExistence type="inferred from homology"/>
<dbReference type="InterPro" id="IPR032282">
    <property type="entry name" value="HAGH_C"/>
</dbReference>
<comment type="function">
    <text evidence="7">Thiolesterase that catalyzes the hydrolysis of S-D-lactoyl-glutathione to form glutathione and D-lactic acid.</text>
</comment>
<evidence type="ECO:0000259" key="8">
    <source>
        <dbReference type="SMART" id="SM00849"/>
    </source>
</evidence>
<feature type="binding site" evidence="7">
    <location>
        <position position="57"/>
    </location>
    <ligand>
        <name>Zn(2+)</name>
        <dbReference type="ChEBI" id="CHEBI:29105"/>
        <label>2</label>
    </ligand>
</feature>
<feature type="binding site" evidence="7">
    <location>
        <position position="128"/>
    </location>
    <ligand>
        <name>Zn(2+)</name>
        <dbReference type="ChEBI" id="CHEBI:29105"/>
        <label>1</label>
    </ligand>
</feature>